<name>A0ABV2CLN8_9RHOO</name>
<evidence type="ECO:0000256" key="1">
    <source>
        <dbReference type="ARBA" id="ARBA00001933"/>
    </source>
</evidence>
<evidence type="ECO:0000256" key="8">
    <source>
        <dbReference type="HAMAP-Rule" id="MF_01693"/>
    </source>
</evidence>
<feature type="binding site" evidence="8">
    <location>
        <begin position="112"/>
        <end position="113"/>
    </location>
    <ligand>
        <name>pyridoxal 5'-phosphate</name>
        <dbReference type="ChEBI" id="CHEBI:597326"/>
    </ligand>
</feature>
<keyword evidence="5 8" id="KW-0093">Biotin biosynthesis</keyword>
<evidence type="ECO:0000256" key="5">
    <source>
        <dbReference type="ARBA" id="ARBA00022756"/>
    </source>
</evidence>
<comment type="pathway">
    <text evidence="2 8">Cofactor biosynthesis; biotin biosynthesis.</text>
</comment>
<dbReference type="Gene3D" id="3.90.1150.10">
    <property type="entry name" value="Aspartate Aminotransferase, domain 1"/>
    <property type="match status" value="1"/>
</dbReference>
<dbReference type="GO" id="GO:0008710">
    <property type="term" value="F:8-amino-7-oxononanoate synthase activity"/>
    <property type="evidence" value="ECO:0007669"/>
    <property type="project" value="UniProtKB-EC"/>
</dbReference>
<comment type="subunit">
    <text evidence="3 8">Homodimer.</text>
</comment>
<dbReference type="PANTHER" id="PTHR13693">
    <property type="entry name" value="CLASS II AMINOTRANSFERASE/8-AMINO-7-OXONONANOATE SYNTHASE"/>
    <property type="match status" value="1"/>
</dbReference>
<dbReference type="Gene3D" id="3.40.640.10">
    <property type="entry name" value="Type I PLP-dependent aspartate aminotransferase-like (Major domain)"/>
    <property type="match status" value="1"/>
</dbReference>
<reference evidence="10 11" key="1">
    <citation type="submission" date="2024-07" db="EMBL/GenBank/DDBJ databases">
        <title>Uliginosibacterium paludis KCTC:42655.</title>
        <authorList>
            <person name="Kim M.K."/>
        </authorList>
    </citation>
    <scope>NUCLEOTIDE SEQUENCE [LARGE SCALE GENOMIC DNA]</scope>
    <source>
        <strain evidence="10 11">KCTC 42655</strain>
    </source>
</reference>
<comment type="caution">
    <text evidence="10">The sequence shown here is derived from an EMBL/GenBank/DDBJ whole genome shotgun (WGS) entry which is preliminary data.</text>
</comment>
<dbReference type="SUPFAM" id="SSF53383">
    <property type="entry name" value="PLP-dependent transferases"/>
    <property type="match status" value="1"/>
</dbReference>
<dbReference type="RefSeq" id="WP_345927265.1">
    <property type="nucleotide sequence ID" value="NZ_JBDIVF010000003.1"/>
</dbReference>
<feature type="binding site" evidence="8">
    <location>
        <position position="137"/>
    </location>
    <ligand>
        <name>substrate</name>
    </ligand>
</feature>
<evidence type="ECO:0000313" key="11">
    <source>
        <dbReference type="Proteomes" id="UP001548590"/>
    </source>
</evidence>
<feature type="binding site" evidence="8">
    <location>
        <position position="356"/>
    </location>
    <ligand>
        <name>substrate</name>
    </ligand>
</feature>
<comment type="similarity">
    <text evidence="8">Belongs to the class-II pyridoxal-phosphate-dependent aminotransferase family. BioF subfamily.</text>
</comment>
<dbReference type="InterPro" id="IPR022834">
    <property type="entry name" value="AONS_Proteobacteria"/>
</dbReference>
<comment type="cofactor">
    <cofactor evidence="1 8">
        <name>pyridoxal 5'-phosphate</name>
        <dbReference type="ChEBI" id="CHEBI:597326"/>
    </cofactor>
</comment>
<dbReference type="EMBL" id="JBEWLZ010000001">
    <property type="protein sequence ID" value="MET1488816.1"/>
    <property type="molecule type" value="Genomic_DNA"/>
</dbReference>
<proteinExistence type="inferred from homology"/>
<keyword evidence="10" id="KW-0012">Acyltransferase</keyword>
<feature type="modified residue" description="N6-(pyridoxal phosphate)lysine" evidence="8">
    <location>
        <position position="242"/>
    </location>
</feature>
<dbReference type="HAMAP" id="MF_01693">
    <property type="entry name" value="BioF_aminotrans_2"/>
    <property type="match status" value="1"/>
</dbReference>
<sequence>MSATFSALHDLESKLHELDRRAQRRRRRIQQKPCGPEARIDGRVMLSFASNDYLGLANAPELIEAAREALPHWGLGSGASHLVSGHTEAHEAMEQQLARFTGMPAAISFSTGYLANIAVMPALLGREDEIFADRLNHASLIDGALLSRARLTRYAHCDLAMLGRQLEASRARRKLIVTDSVFSMDGDLAPLPALLELAERYDAWLLIDDAHGFGVLGPQGRGALAAAGLSSPRLILMATLGKAAGVGGAFVAAHPVVVEWLMQTARPCIFTTATPPLLAAAVCRALELIEAGDARRARLQQLIARLRQGLEALGYRTAASATPIQPVIIGENAQALSLSRALEERGLYVPAIRPPTVPQGSARLRVSLTAAHSEADVDRLLEAMREARTDMPSA</sequence>
<dbReference type="NCBIfam" id="TIGR00858">
    <property type="entry name" value="bioF"/>
    <property type="match status" value="1"/>
</dbReference>
<feature type="domain" description="Aminotransferase class I/classII large" evidence="9">
    <location>
        <begin position="45"/>
        <end position="383"/>
    </location>
</feature>
<dbReference type="CDD" id="cd06454">
    <property type="entry name" value="KBL_like"/>
    <property type="match status" value="1"/>
</dbReference>
<keyword evidence="6 8" id="KW-0663">Pyridoxal phosphate</keyword>
<dbReference type="InterPro" id="IPR015422">
    <property type="entry name" value="PyrdxlP-dep_Trfase_small"/>
</dbReference>
<dbReference type="PANTHER" id="PTHR13693:SF100">
    <property type="entry name" value="8-AMINO-7-OXONONANOATE SYNTHASE"/>
    <property type="match status" value="1"/>
</dbReference>
<dbReference type="InterPro" id="IPR004723">
    <property type="entry name" value="AONS_Archaea/Proteobacteria"/>
</dbReference>
<evidence type="ECO:0000259" key="9">
    <source>
        <dbReference type="Pfam" id="PF00155"/>
    </source>
</evidence>
<evidence type="ECO:0000313" key="10">
    <source>
        <dbReference type="EMBL" id="MET1488816.1"/>
    </source>
</evidence>
<organism evidence="10 11">
    <name type="scientific">Uliginosibacterium paludis</name>
    <dbReference type="NCBI Taxonomy" id="1615952"/>
    <lineage>
        <taxon>Bacteria</taxon>
        <taxon>Pseudomonadati</taxon>
        <taxon>Pseudomonadota</taxon>
        <taxon>Betaproteobacteria</taxon>
        <taxon>Rhodocyclales</taxon>
        <taxon>Zoogloeaceae</taxon>
        <taxon>Uliginosibacterium</taxon>
    </lineage>
</organism>
<keyword evidence="4 8" id="KW-0808">Transferase</keyword>
<dbReference type="Proteomes" id="UP001548590">
    <property type="component" value="Unassembled WGS sequence"/>
</dbReference>
<dbReference type="InterPro" id="IPR015424">
    <property type="entry name" value="PyrdxlP-dep_Trfase"/>
</dbReference>
<dbReference type="EC" id="2.3.1.47" evidence="8"/>
<evidence type="ECO:0000256" key="2">
    <source>
        <dbReference type="ARBA" id="ARBA00004746"/>
    </source>
</evidence>
<dbReference type="InterPro" id="IPR015421">
    <property type="entry name" value="PyrdxlP-dep_Trfase_major"/>
</dbReference>
<gene>
    <name evidence="8 10" type="primary">bioF</name>
    <name evidence="10" type="ORF">ABVT11_03170</name>
</gene>
<evidence type="ECO:0000256" key="4">
    <source>
        <dbReference type="ARBA" id="ARBA00022679"/>
    </source>
</evidence>
<evidence type="ECO:0000256" key="3">
    <source>
        <dbReference type="ARBA" id="ARBA00011738"/>
    </source>
</evidence>
<dbReference type="InterPro" id="IPR050087">
    <property type="entry name" value="AON_synthase_class-II"/>
</dbReference>
<comment type="catalytic activity">
    <reaction evidence="7 8">
        <text>6-carboxyhexanoyl-[ACP] + L-alanine + H(+) = (8S)-8-amino-7-oxononanoate + holo-[ACP] + CO2</text>
        <dbReference type="Rhea" id="RHEA:42288"/>
        <dbReference type="Rhea" id="RHEA-COMP:9685"/>
        <dbReference type="Rhea" id="RHEA-COMP:9955"/>
        <dbReference type="ChEBI" id="CHEBI:15378"/>
        <dbReference type="ChEBI" id="CHEBI:16526"/>
        <dbReference type="ChEBI" id="CHEBI:57972"/>
        <dbReference type="ChEBI" id="CHEBI:64479"/>
        <dbReference type="ChEBI" id="CHEBI:78846"/>
        <dbReference type="ChEBI" id="CHEBI:149468"/>
        <dbReference type="EC" id="2.3.1.47"/>
    </reaction>
</comment>
<feature type="binding site" evidence="8">
    <location>
        <position position="239"/>
    </location>
    <ligand>
        <name>pyridoxal 5'-phosphate</name>
        <dbReference type="ChEBI" id="CHEBI:597326"/>
    </ligand>
</feature>
<evidence type="ECO:0000256" key="7">
    <source>
        <dbReference type="ARBA" id="ARBA00047715"/>
    </source>
</evidence>
<feature type="binding site" evidence="8">
    <location>
        <position position="183"/>
    </location>
    <ligand>
        <name>pyridoxal 5'-phosphate</name>
        <dbReference type="ChEBI" id="CHEBI:597326"/>
    </ligand>
</feature>
<evidence type="ECO:0000256" key="6">
    <source>
        <dbReference type="ARBA" id="ARBA00022898"/>
    </source>
</evidence>
<accession>A0ABV2CLN8</accession>
<dbReference type="InterPro" id="IPR004839">
    <property type="entry name" value="Aminotransferase_I/II_large"/>
</dbReference>
<dbReference type="Pfam" id="PF00155">
    <property type="entry name" value="Aminotran_1_2"/>
    <property type="match status" value="1"/>
</dbReference>
<feature type="binding site" evidence="8">
    <location>
        <position position="25"/>
    </location>
    <ligand>
        <name>substrate</name>
    </ligand>
</feature>
<keyword evidence="11" id="KW-1185">Reference proteome</keyword>
<feature type="binding site" evidence="8">
    <location>
        <position position="211"/>
    </location>
    <ligand>
        <name>pyridoxal 5'-phosphate</name>
        <dbReference type="ChEBI" id="CHEBI:597326"/>
    </ligand>
</feature>
<protein>
    <recommendedName>
        <fullName evidence="8">8-amino-7-oxononanoate synthase</fullName>
        <shortName evidence="8">AONS</shortName>
        <ecNumber evidence="8">2.3.1.47</ecNumber>
    </recommendedName>
    <alternativeName>
        <fullName evidence="8">7-keto-8-amino-pelargonic acid synthase</fullName>
        <shortName evidence="8">7-KAP synthase</shortName>
        <shortName evidence="8">KAPA synthase</shortName>
    </alternativeName>
    <alternativeName>
        <fullName evidence="8">8-amino-7-ketopelargonate synthase</fullName>
    </alternativeName>
</protein>
<comment type="function">
    <text evidence="8">Catalyzes the decarboxylative condensation of pimeloyl-[acyl-carrier protein] and L-alanine to produce 8-amino-7-oxononanoate (AON), [acyl-carrier protein], and carbon dioxide.</text>
</comment>